<evidence type="ECO:0000313" key="1">
    <source>
        <dbReference type="EMBL" id="SVA77427.1"/>
    </source>
</evidence>
<reference evidence="1" key="1">
    <citation type="submission" date="2018-05" db="EMBL/GenBank/DDBJ databases">
        <authorList>
            <person name="Lanie J.A."/>
            <person name="Ng W.-L."/>
            <person name="Kazmierczak K.M."/>
            <person name="Andrzejewski T.M."/>
            <person name="Davidsen T.M."/>
            <person name="Wayne K.J."/>
            <person name="Tettelin H."/>
            <person name="Glass J.I."/>
            <person name="Rusch D."/>
            <person name="Podicherti R."/>
            <person name="Tsui H.-C.T."/>
            <person name="Winkler M.E."/>
        </authorList>
    </citation>
    <scope>NUCLEOTIDE SEQUENCE</scope>
</reference>
<name>A0A381YLT9_9ZZZZ</name>
<dbReference type="EMBL" id="UINC01018433">
    <property type="protein sequence ID" value="SVA77427.1"/>
    <property type="molecule type" value="Genomic_DNA"/>
</dbReference>
<protein>
    <submittedName>
        <fullName evidence="1">Uncharacterized protein</fullName>
    </submittedName>
</protein>
<accession>A0A381YLT9</accession>
<dbReference type="AlphaFoldDB" id="A0A381YLT9"/>
<organism evidence="1">
    <name type="scientific">marine metagenome</name>
    <dbReference type="NCBI Taxonomy" id="408172"/>
    <lineage>
        <taxon>unclassified sequences</taxon>
        <taxon>metagenomes</taxon>
        <taxon>ecological metagenomes</taxon>
    </lineage>
</organism>
<gene>
    <name evidence="1" type="ORF">METZ01_LOCUS130281</name>
</gene>
<sequence>MRDLIAAAFAALLLVTAVSLGSTLHMLRKRRQAQRRREHQHGRRVVAELPSGTDMTLFSEDDNTFFYRDATIDKRCITAVRVLINGSPIAAYESKRFQSSLKAMPTAFEDHSEGIAHDRWDVAIETTGETTLVECGAIRERISQELARRIFDCVKLDLVERDDATGPV</sequence>
<proteinExistence type="predicted"/>